<organism evidence="1 2">
    <name type="scientific">Araneus ventricosus</name>
    <name type="common">Orbweaver spider</name>
    <name type="synonym">Epeira ventricosa</name>
    <dbReference type="NCBI Taxonomy" id="182803"/>
    <lineage>
        <taxon>Eukaryota</taxon>
        <taxon>Metazoa</taxon>
        <taxon>Ecdysozoa</taxon>
        <taxon>Arthropoda</taxon>
        <taxon>Chelicerata</taxon>
        <taxon>Arachnida</taxon>
        <taxon>Araneae</taxon>
        <taxon>Araneomorphae</taxon>
        <taxon>Entelegynae</taxon>
        <taxon>Araneoidea</taxon>
        <taxon>Araneidae</taxon>
        <taxon>Araneus</taxon>
    </lineage>
</organism>
<reference evidence="1 2" key="1">
    <citation type="journal article" date="2019" name="Sci. Rep.">
        <title>Orb-weaving spider Araneus ventricosus genome elucidates the spidroin gene catalogue.</title>
        <authorList>
            <person name="Kono N."/>
            <person name="Nakamura H."/>
            <person name="Ohtoshi R."/>
            <person name="Moran D.A.P."/>
            <person name="Shinohara A."/>
            <person name="Yoshida Y."/>
            <person name="Fujiwara M."/>
            <person name="Mori M."/>
            <person name="Tomita M."/>
            <person name="Arakawa K."/>
        </authorList>
    </citation>
    <scope>NUCLEOTIDE SEQUENCE [LARGE SCALE GENOMIC DNA]</scope>
</reference>
<protein>
    <submittedName>
        <fullName evidence="1">Uncharacterized protein</fullName>
    </submittedName>
</protein>
<sequence length="142" mass="15682">MKTLYHIPHMSEAFLLYTRGLDITGRGELELWRGQEWKEIPSEEDFLSSGGHAAVVDRCIQGLDIMEGGERNSWRGGQGSGRSPARGFLSSGGRCDGGSKICVRGIIPIVPYQKVLHRGCCSIGDKKVHFSEFSVFLSTNEH</sequence>
<accession>A0A4Y2L8G2</accession>
<dbReference type="AlphaFoldDB" id="A0A4Y2L8G2"/>
<dbReference type="Proteomes" id="UP000499080">
    <property type="component" value="Unassembled WGS sequence"/>
</dbReference>
<comment type="caution">
    <text evidence="1">The sequence shown here is derived from an EMBL/GenBank/DDBJ whole genome shotgun (WGS) entry which is preliminary data.</text>
</comment>
<evidence type="ECO:0000313" key="2">
    <source>
        <dbReference type="Proteomes" id="UP000499080"/>
    </source>
</evidence>
<name>A0A4Y2L8G2_ARAVE</name>
<keyword evidence="2" id="KW-1185">Reference proteome</keyword>
<proteinExistence type="predicted"/>
<evidence type="ECO:0000313" key="1">
    <source>
        <dbReference type="EMBL" id="GBN10097.1"/>
    </source>
</evidence>
<dbReference type="EMBL" id="BGPR01005428">
    <property type="protein sequence ID" value="GBN10097.1"/>
    <property type="molecule type" value="Genomic_DNA"/>
</dbReference>
<gene>
    <name evidence="1" type="ORF">AVEN_145224_1</name>
</gene>